<dbReference type="OrthoDB" id="9802772at2"/>
<evidence type="ECO:0000256" key="1">
    <source>
        <dbReference type="ARBA" id="ARBA00004417"/>
    </source>
</evidence>
<reference evidence="9 10" key="1">
    <citation type="submission" date="2018-09" db="EMBL/GenBank/DDBJ databases">
        <title>Complete genome sequence of the hydrocarbonoclastic bacterium Alcaligenes aquatilis QD168, isolated from a crude-oil polluted marine sediment of Central Chile.</title>
        <authorList>
            <person name="Duran R.E."/>
            <person name="Barra B."/>
            <person name="Salva-Serra F."/>
            <person name="Mendez V."/>
            <person name="Moore E.R.B."/>
            <person name="Seeger M."/>
        </authorList>
    </citation>
    <scope>NUCLEOTIDE SEQUENCE [LARGE SCALE GENOMIC DNA]</scope>
    <source>
        <strain evidence="9 10">QD168</strain>
    </source>
</reference>
<feature type="domain" description="ABC transporter" evidence="8">
    <location>
        <begin position="272"/>
        <end position="514"/>
    </location>
</feature>
<sequence>MGAHLLDVQNLHVCSDKHRLVKGVTFKLQEGEILAIVGESGSGKSLTSMACSGLLPPELFTMGEVFFDRQEILSIPASSWKGLRKNGIGVIFQDPMAALNPLMRISAQLAETLDGKAKLSPTKKAQILALLDEVGIRDKERILNAYSYELSGGQQQRIMIAMALASNPRLLIADEPTTALDASTQNQVTDLLLRLCHQRKMALLIVTHDLFIVEKMANHVVVFHDGQCVEQGGVHQVLNAPQHPYTQTLVAANKKQLETGVMCHTQERASVLKVDQVSYRYSGAASLAMNRVSLELMRGDCLGVVGESGSGKSTLAKLIVGSLLPDSGHISVLGMPVQQRWSSDAENLRFARQCQYVFQDATSSLNPMLSIGQTLSEAVRLRRDAPTDVSLEVRRLMAEVELSSELLRRKPADLSGGQRQRVVIARALALNPDVLVCDEPVSALDAHLQKQAVSLLITLQRKRALSLVFIGHDLAMMSQFCVQLAVMDAGQLVESGRTDQLLADPHSDALKTLIHHTWQAQDKEDVSGLDPALCA</sequence>
<dbReference type="RefSeq" id="WP_121739878.1">
    <property type="nucleotide sequence ID" value="NZ_CP032153.1"/>
</dbReference>
<evidence type="ECO:0000313" key="10">
    <source>
        <dbReference type="Proteomes" id="UP000268070"/>
    </source>
</evidence>
<proteinExistence type="inferred from homology"/>
<dbReference type="Pfam" id="PF00005">
    <property type="entry name" value="ABC_tran"/>
    <property type="match status" value="2"/>
</dbReference>
<evidence type="ECO:0000256" key="2">
    <source>
        <dbReference type="ARBA" id="ARBA00005417"/>
    </source>
</evidence>
<keyword evidence="6 9" id="KW-0067">ATP-binding</keyword>
<dbReference type="Gene3D" id="3.40.50.300">
    <property type="entry name" value="P-loop containing nucleotide triphosphate hydrolases"/>
    <property type="match status" value="2"/>
</dbReference>
<dbReference type="CDD" id="cd03257">
    <property type="entry name" value="ABC_NikE_OppD_transporters"/>
    <property type="match status" value="2"/>
</dbReference>
<accession>A0A3G2HZC2</accession>
<dbReference type="InterPro" id="IPR050388">
    <property type="entry name" value="ABC_Ni/Peptide_Import"/>
</dbReference>
<comment type="similarity">
    <text evidence="2">Belongs to the ABC transporter superfamily.</text>
</comment>
<evidence type="ECO:0000256" key="3">
    <source>
        <dbReference type="ARBA" id="ARBA00022448"/>
    </source>
</evidence>
<dbReference type="PANTHER" id="PTHR43297:SF2">
    <property type="entry name" value="DIPEPTIDE TRANSPORT ATP-BINDING PROTEIN DPPD"/>
    <property type="match status" value="1"/>
</dbReference>
<gene>
    <name evidence="9" type="ORF">D3M96_18715</name>
</gene>
<dbReference type="GO" id="GO:0016887">
    <property type="term" value="F:ATP hydrolysis activity"/>
    <property type="evidence" value="ECO:0007669"/>
    <property type="project" value="InterPro"/>
</dbReference>
<dbReference type="GO" id="GO:0005886">
    <property type="term" value="C:plasma membrane"/>
    <property type="evidence" value="ECO:0007669"/>
    <property type="project" value="UniProtKB-SubCell"/>
</dbReference>
<keyword evidence="7" id="KW-0472">Membrane</keyword>
<keyword evidence="4" id="KW-1003">Cell membrane</keyword>
<evidence type="ECO:0000256" key="7">
    <source>
        <dbReference type="ARBA" id="ARBA00023136"/>
    </source>
</evidence>
<dbReference type="InterPro" id="IPR027417">
    <property type="entry name" value="P-loop_NTPase"/>
</dbReference>
<comment type="subcellular location">
    <subcellularLocation>
        <location evidence="1">Cell inner membrane</location>
        <topology evidence="1">Peripheral membrane protein</topology>
    </subcellularLocation>
</comment>
<dbReference type="InterPro" id="IPR017871">
    <property type="entry name" value="ABC_transporter-like_CS"/>
</dbReference>
<dbReference type="GO" id="GO:0005524">
    <property type="term" value="F:ATP binding"/>
    <property type="evidence" value="ECO:0007669"/>
    <property type="project" value="UniProtKB-KW"/>
</dbReference>
<organism evidence="9 10">
    <name type="scientific">Alcaligenes aquatilis</name>
    <dbReference type="NCBI Taxonomy" id="323284"/>
    <lineage>
        <taxon>Bacteria</taxon>
        <taxon>Pseudomonadati</taxon>
        <taxon>Pseudomonadota</taxon>
        <taxon>Betaproteobacteria</taxon>
        <taxon>Burkholderiales</taxon>
        <taxon>Alcaligenaceae</taxon>
        <taxon>Alcaligenes</taxon>
    </lineage>
</organism>
<dbReference type="InterPro" id="IPR003439">
    <property type="entry name" value="ABC_transporter-like_ATP-bd"/>
</dbReference>
<name>A0A3G2HZC2_9BURK</name>
<dbReference type="InterPro" id="IPR003593">
    <property type="entry name" value="AAA+_ATPase"/>
</dbReference>
<feature type="domain" description="ABC transporter" evidence="8">
    <location>
        <begin position="6"/>
        <end position="250"/>
    </location>
</feature>
<keyword evidence="5" id="KW-0547">Nucleotide-binding</keyword>
<evidence type="ECO:0000256" key="6">
    <source>
        <dbReference type="ARBA" id="ARBA00022840"/>
    </source>
</evidence>
<evidence type="ECO:0000256" key="4">
    <source>
        <dbReference type="ARBA" id="ARBA00022475"/>
    </source>
</evidence>
<dbReference type="PROSITE" id="PS50893">
    <property type="entry name" value="ABC_TRANSPORTER_2"/>
    <property type="match status" value="2"/>
</dbReference>
<keyword evidence="3" id="KW-0813">Transport</keyword>
<dbReference type="KEGG" id="aaqu:D3M96_18715"/>
<protein>
    <submittedName>
        <fullName evidence="9">ABC transporter ATP-binding protein</fullName>
    </submittedName>
</protein>
<dbReference type="EMBL" id="CP032153">
    <property type="protein sequence ID" value="AYN22403.1"/>
    <property type="molecule type" value="Genomic_DNA"/>
</dbReference>
<dbReference type="SMART" id="SM00382">
    <property type="entry name" value="AAA"/>
    <property type="match status" value="2"/>
</dbReference>
<dbReference type="Proteomes" id="UP000268070">
    <property type="component" value="Chromosome"/>
</dbReference>
<evidence type="ECO:0000259" key="8">
    <source>
        <dbReference type="PROSITE" id="PS50893"/>
    </source>
</evidence>
<evidence type="ECO:0000313" key="9">
    <source>
        <dbReference type="EMBL" id="AYN22403.1"/>
    </source>
</evidence>
<dbReference type="PANTHER" id="PTHR43297">
    <property type="entry name" value="OLIGOPEPTIDE TRANSPORT ATP-BINDING PROTEIN APPD"/>
    <property type="match status" value="1"/>
</dbReference>
<dbReference type="AlphaFoldDB" id="A0A3G2HZC2"/>
<dbReference type="PROSITE" id="PS00211">
    <property type="entry name" value="ABC_TRANSPORTER_1"/>
    <property type="match status" value="2"/>
</dbReference>
<evidence type="ECO:0000256" key="5">
    <source>
        <dbReference type="ARBA" id="ARBA00022741"/>
    </source>
</evidence>
<dbReference type="SUPFAM" id="SSF52540">
    <property type="entry name" value="P-loop containing nucleoside triphosphate hydrolases"/>
    <property type="match status" value="2"/>
</dbReference>